<evidence type="ECO:0000256" key="10">
    <source>
        <dbReference type="ARBA" id="ARBA00023180"/>
    </source>
</evidence>
<sequence>MNVTDEEAESRLLREVVPVVVPIIFGIIVTVGLFGNGLVVLVVSCNLQMRSTTNLLIINLAVADLLFIIFCVPFTATDYAMTIWVFGDAWCKIVQYLVFVTAYASVFTLVLMSMDRFLAVVLPIASMGVRTERNACLAILCTWSVILVACVPIMLSHGEVRHHANSTAVSCMFLDSQLNQIPDGQGYNYPAFQITFFVTSYVLPLLVIIAMYLLLLKRLWLGVVPGGHMSAESLRGKRRVTRMVVVVVVIFAVCWCPIQIILVVRSLNKYPITEASVLIQIVAHVQAYMNSCINPILYAFLSENFRKAFFKVIYCAPRQQAAAGGRPQRASEMRPLNDTKTTRSTLVNGNKESVHIL</sequence>
<feature type="domain" description="G-protein coupled receptors family 1 profile" evidence="15">
    <location>
        <begin position="35"/>
        <end position="298"/>
    </location>
</feature>
<evidence type="ECO:0000256" key="12">
    <source>
        <dbReference type="RuleBase" id="RU000688"/>
    </source>
</evidence>
<keyword evidence="4 12" id="KW-0812">Transmembrane</keyword>
<evidence type="ECO:0000256" key="9">
    <source>
        <dbReference type="ARBA" id="ARBA00023170"/>
    </source>
</evidence>
<evidence type="ECO:0000256" key="13">
    <source>
        <dbReference type="SAM" id="MobiDB-lite"/>
    </source>
</evidence>
<dbReference type="GO" id="GO:0004930">
    <property type="term" value="F:G protein-coupled receptor activity"/>
    <property type="evidence" value="ECO:0007669"/>
    <property type="project" value="UniProtKB-KW"/>
</dbReference>
<dbReference type="Pfam" id="PF00001">
    <property type="entry name" value="7tm_1"/>
    <property type="match status" value="1"/>
</dbReference>
<comment type="subcellular location">
    <subcellularLocation>
        <location evidence="1">Cell membrane</location>
        <topology evidence="1">Multi-pass membrane protein</topology>
    </subcellularLocation>
</comment>
<dbReference type="InterPro" id="IPR017452">
    <property type="entry name" value="GPCR_Rhodpsn_7TM"/>
</dbReference>
<evidence type="ECO:0000256" key="5">
    <source>
        <dbReference type="ARBA" id="ARBA00022989"/>
    </source>
</evidence>
<feature type="region of interest" description="Disordered" evidence="13">
    <location>
        <begin position="325"/>
        <end position="357"/>
    </location>
</feature>
<dbReference type="AlphaFoldDB" id="A0A2D2CNM8"/>
<feature type="transmembrane region" description="Helical" evidence="14">
    <location>
        <begin position="55"/>
        <end position="76"/>
    </location>
</feature>
<keyword evidence="9 12" id="KW-0675">Receptor</keyword>
<keyword evidence="7 14" id="KW-0472">Membrane</keyword>
<evidence type="ECO:0000256" key="7">
    <source>
        <dbReference type="ARBA" id="ARBA00023136"/>
    </source>
</evidence>
<accession>A0A2D2CNM8</accession>
<keyword evidence="5 14" id="KW-1133">Transmembrane helix</keyword>
<evidence type="ECO:0000256" key="1">
    <source>
        <dbReference type="ARBA" id="ARBA00004651"/>
    </source>
</evidence>
<dbReference type="InterPro" id="IPR000405">
    <property type="entry name" value="Galanin_rcpt"/>
</dbReference>
<reference evidence="16" key="1">
    <citation type="journal article" date="2017" name="Int. J. Mol. Sci.">
        <title>Comparative Transcriptomic Analysis Reveals Candidate Genes and Pathways Involved in Larval Settlement of the Barnacle Megabalanus volcano.</title>
        <authorList>
            <person name="Yan G."/>
            <person name="Zhang G."/>
            <person name="Huang J."/>
            <person name="Lan Y."/>
            <person name="Sun J."/>
            <person name="Zeng C."/>
            <person name="Wang Y."/>
            <person name="Qian P.Y."/>
            <person name="He L."/>
        </authorList>
    </citation>
    <scope>NUCLEOTIDE SEQUENCE</scope>
</reference>
<evidence type="ECO:0000256" key="11">
    <source>
        <dbReference type="ARBA" id="ARBA00023224"/>
    </source>
</evidence>
<organism evidence="16">
    <name type="scientific">Megabalanus volcano</name>
    <name type="common">Japanese megabalanine barnacle</name>
    <dbReference type="NCBI Taxonomy" id="266495"/>
    <lineage>
        <taxon>Eukaryota</taxon>
        <taxon>Metazoa</taxon>
        <taxon>Ecdysozoa</taxon>
        <taxon>Arthropoda</taxon>
        <taxon>Crustacea</taxon>
        <taxon>Multicrustacea</taxon>
        <taxon>Cirripedia</taxon>
        <taxon>Thoracica</taxon>
        <taxon>Thoracicalcarea</taxon>
        <taxon>Balanomorpha</taxon>
        <taxon>Balanoidea</taxon>
        <taxon>Balanidae</taxon>
        <taxon>Megabalaninae</taxon>
        <taxon>Megabalanus</taxon>
    </lineage>
</organism>
<dbReference type="PRINTS" id="PR00237">
    <property type="entry name" value="GPCRRHODOPSN"/>
</dbReference>
<comment type="similarity">
    <text evidence="2 12">Belongs to the G-protein coupled receptor 1 family.</text>
</comment>
<feature type="compositionally biased region" description="Basic and acidic residues" evidence="13">
    <location>
        <begin position="329"/>
        <end position="341"/>
    </location>
</feature>
<evidence type="ECO:0000256" key="4">
    <source>
        <dbReference type="ARBA" id="ARBA00022692"/>
    </source>
</evidence>
<dbReference type="EMBL" id="MF579248">
    <property type="protein sequence ID" value="ATQ64326.1"/>
    <property type="molecule type" value="mRNA"/>
</dbReference>
<dbReference type="PROSITE" id="PS50262">
    <property type="entry name" value="G_PROTEIN_RECEP_F1_2"/>
    <property type="match status" value="1"/>
</dbReference>
<evidence type="ECO:0000259" key="15">
    <source>
        <dbReference type="PROSITE" id="PS50262"/>
    </source>
</evidence>
<dbReference type="FunFam" id="1.20.1070.10:FF:000255">
    <property type="entry name" value="Allatostatin A receptor"/>
    <property type="match status" value="1"/>
</dbReference>
<feature type="transmembrane region" description="Helical" evidence="14">
    <location>
        <begin position="135"/>
        <end position="155"/>
    </location>
</feature>
<name>A0A2D2CNM8_MEGVO</name>
<dbReference type="GO" id="GO:0005886">
    <property type="term" value="C:plasma membrane"/>
    <property type="evidence" value="ECO:0007669"/>
    <property type="project" value="UniProtKB-SubCell"/>
</dbReference>
<evidence type="ECO:0000313" key="16">
    <source>
        <dbReference type="EMBL" id="ATQ64326.1"/>
    </source>
</evidence>
<feature type="transmembrane region" description="Helical" evidence="14">
    <location>
        <begin position="194"/>
        <end position="215"/>
    </location>
</feature>
<feature type="transmembrane region" description="Helical" evidence="14">
    <location>
        <begin position="277"/>
        <end position="301"/>
    </location>
</feature>
<keyword evidence="6 12" id="KW-0297">G-protein coupled receptor</keyword>
<dbReference type="PANTHER" id="PTHR45695:SF23">
    <property type="entry name" value="GALANIN-LIKE G-PROTEIN COUPLED RECEPTOR NPR-9"/>
    <property type="match status" value="1"/>
</dbReference>
<dbReference type="PANTHER" id="PTHR45695">
    <property type="entry name" value="LEUCOKININ RECEPTOR-RELATED"/>
    <property type="match status" value="1"/>
</dbReference>
<evidence type="ECO:0000256" key="14">
    <source>
        <dbReference type="SAM" id="Phobius"/>
    </source>
</evidence>
<dbReference type="SUPFAM" id="SSF81321">
    <property type="entry name" value="Family A G protein-coupled receptor-like"/>
    <property type="match status" value="1"/>
</dbReference>
<keyword evidence="3" id="KW-1003">Cell membrane</keyword>
<keyword evidence="11 12" id="KW-0807">Transducer</keyword>
<keyword evidence="8" id="KW-1015">Disulfide bond</keyword>
<evidence type="ECO:0000256" key="8">
    <source>
        <dbReference type="ARBA" id="ARBA00023157"/>
    </source>
</evidence>
<dbReference type="CDD" id="cd15096">
    <property type="entry name" value="7tmA_AstA_R_insect"/>
    <property type="match status" value="1"/>
</dbReference>
<dbReference type="SMART" id="SM01381">
    <property type="entry name" value="7TM_GPCR_Srsx"/>
    <property type="match status" value="1"/>
</dbReference>
<feature type="transmembrane region" description="Helical" evidence="14">
    <location>
        <begin position="20"/>
        <end position="43"/>
    </location>
</feature>
<keyword evidence="10" id="KW-0325">Glycoprotein</keyword>
<dbReference type="PROSITE" id="PS00237">
    <property type="entry name" value="G_PROTEIN_RECEP_F1_1"/>
    <property type="match status" value="1"/>
</dbReference>
<feature type="transmembrane region" description="Helical" evidence="14">
    <location>
        <begin position="96"/>
        <end position="114"/>
    </location>
</feature>
<evidence type="ECO:0000256" key="2">
    <source>
        <dbReference type="ARBA" id="ARBA00010663"/>
    </source>
</evidence>
<dbReference type="Gene3D" id="1.20.1070.10">
    <property type="entry name" value="Rhodopsin 7-helix transmembrane proteins"/>
    <property type="match status" value="1"/>
</dbReference>
<evidence type="ECO:0000256" key="3">
    <source>
        <dbReference type="ARBA" id="ARBA00022475"/>
    </source>
</evidence>
<dbReference type="InterPro" id="IPR000276">
    <property type="entry name" value="GPCR_Rhodpsn"/>
</dbReference>
<proteinExistence type="evidence at transcript level"/>
<feature type="transmembrane region" description="Helical" evidence="14">
    <location>
        <begin position="243"/>
        <end position="265"/>
    </location>
</feature>
<feature type="compositionally biased region" description="Polar residues" evidence="13">
    <location>
        <begin position="342"/>
        <end position="351"/>
    </location>
</feature>
<evidence type="ECO:0000256" key="6">
    <source>
        <dbReference type="ARBA" id="ARBA00023040"/>
    </source>
</evidence>
<dbReference type="PRINTS" id="PR00663">
    <property type="entry name" value="GALANINR"/>
</dbReference>
<protein>
    <submittedName>
        <fullName evidence="16">A-type allatostatin receptor</fullName>
    </submittedName>
</protein>